<evidence type="ECO:0000313" key="5">
    <source>
        <dbReference type="Proteomes" id="UP000028999"/>
    </source>
</evidence>
<keyword evidence="1" id="KW-0472">Membrane</keyword>
<keyword evidence="5" id="KW-1185">Reference proteome</keyword>
<feature type="signal peptide" evidence="2">
    <location>
        <begin position="1"/>
        <end position="21"/>
    </location>
</feature>
<dbReference type="Gramene" id="CDY34171">
    <property type="protein sequence ID" value="CDY34171"/>
    <property type="gene ID" value="GSBRNA2T00056152001"/>
</dbReference>
<keyword evidence="2" id="KW-0732">Signal</keyword>
<evidence type="ECO:0000256" key="1">
    <source>
        <dbReference type="SAM" id="Phobius"/>
    </source>
</evidence>
<evidence type="ECO:0000256" key="2">
    <source>
        <dbReference type="SAM" id="SignalP"/>
    </source>
</evidence>
<feature type="chain" id="PRO_5040560661" evidence="2">
    <location>
        <begin position="22"/>
        <end position="120"/>
    </location>
</feature>
<reference evidence="4 5" key="1">
    <citation type="journal article" date="2014" name="Science">
        <title>Plant genetics. Early allopolyploid evolution in the post-Neolithic Brassica napus oilseed genome.</title>
        <authorList>
            <person name="Chalhoub B."/>
            <person name="Denoeud F."/>
            <person name="Liu S."/>
            <person name="Parkin I.A."/>
            <person name="Tang H."/>
            <person name="Wang X."/>
            <person name="Chiquet J."/>
            <person name="Belcram H."/>
            <person name="Tong C."/>
            <person name="Samans B."/>
            <person name="Correa M."/>
            <person name="Da Silva C."/>
            <person name="Just J."/>
            <person name="Falentin C."/>
            <person name="Koh C.S."/>
            <person name="Le Clainche I."/>
            <person name="Bernard M."/>
            <person name="Bento P."/>
            <person name="Noel B."/>
            <person name="Labadie K."/>
            <person name="Alberti A."/>
            <person name="Charles M."/>
            <person name="Arnaud D."/>
            <person name="Guo H."/>
            <person name="Daviaud C."/>
            <person name="Alamery S."/>
            <person name="Jabbari K."/>
            <person name="Zhao M."/>
            <person name="Edger P.P."/>
            <person name="Chelaifa H."/>
            <person name="Tack D."/>
            <person name="Lassalle G."/>
            <person name="Mestiri I."/>
            <person name="Schnel N."/>
            <person name="Le Paslier M.C."/>
            <person name="Fan G."/>
            <person name="Renault V."/>
            <person name="Bayer P.E."/>
            <person name="Golicz A.A."/>
            <person name="Manoli S."/>
            <person name="Lee T.H."/>
            <person name="Thi V.H."/>
            <person name="Chalabi S."/>
            <person name="Hu Q."/>
            <person name="Fan C."/>
            <person name="Tollenaere R."/>
            <person name="Lu Y."/>
            <person name="Battail C."/>
            <person name="Shen J."/>
            <person name="Sidebottom C.H."/>
            <person name="Wang X."/>
            <person name="Canaguier A."/>
            <person name="Chauveau A."/>
            <person name="Berard A."/>
            <person name="Deniot G."/>
            <person name="Guan M."/>
            <person name="Liu Z."/>
            <person name="Sun F."/>
            <person name="Lim Y.P."/>
            <person name="Lyons E."/>
            <person name="Town C.D."/>
            <person name="Bancroft I."/>
            <person name="Wang X."/>
            <person name="Meng J."/>
            <person name="Ma J."/>
            <person name="Pires J.C."/>
            <person name="King G.J."/>
            <person name="Brunel D."/>
            <person name="Delourme R."/>
            <person name="Renard M."/>
            <person name="Aury J.M."/>
            <person name="Adams K.L."/>
            <person name="Batley J."/>
            <person name="Snowdon R.J."/>
            <person name="Tost J."/>
            <person name="Edwards D."/>
            <person name="Zhou Y."/>
            <person name="Hua W."/>
            <person name="Sharpe A.G."/>
            <person name="Paterson A.H."/>
            <person name="Guan C."/>
            <person name="Wincker P."/>
        </authorList>
    </citation>
    <scope>NUCLEOTIDE SEQUENCE [LARGE SCALE GENOMIC DNA]</scope>
    <source>
        <strain evidence="5">cv. Darmor-bzh</strain>
    </source>
</reference>
<dbReference type="AlphaFoldDB" id="A0A078H8Q4"/>
<dbReference type="PaxDb" id="3708-A0A078H8Q4"/>
<reference evidence="4" key="2">
    <citation type="submission" date="2014-06" db="EMBL/GenBank/DDBJ databases">
        <authorList>
            <person name="Genoscope - CEA"/>
        </authorList>
    </citation>
    <scope>NUCLEOTIDE SEQUENCE</scope>
</reference>
<dbReference type="EMBL" id="HG994356">
    <property type="protein sequence ID" value="CAF2143581.1"/>
    <property type="molecule type" value="Genomic_DNA"/>
</dbReference>
<sequence length="120" mass="12420">MQAVIAILVFAGLMAVKTTLAAQHVMGGSQGWENPLTSILGRPINLSKSATNWFLNTPDYTALSKSTLSLLIPPPFPLAGSGSSSDSDSSSGSSGYGLQRASIGYMLAVGSLIIGLVWSF</sequence>
<organism evidence="4 5">
    <name type="scientific">Brassica napus</name>
    <name type="common">Rape</name>
    <dbReference type="NCBI Taxonomy" id="3708"/>
    <lineage>
        <taxon>Eukaryota</taxon>
        <taxon>Viridiplantae</taxon>
        <taxon>Streptophyta</taxon>
        <taxon>Embryophyta</taxon>
        <taxon>Tracheophyta</taxon>
        <taxon>Spermatophyta</taxon>
        <taxon>Magnoliopsida</taxon>
        <taxon>eudicotyledons</taxon>
        <taxon>Gunneridae</taxon>
        <taxon>Pentapetalae</taxon>
        <taxon>rosids</taxon>
        <taxon>malvids</taxon>
        <taxon>Brassicales</taxon>
        <taxon>Brassicaceae</taxon>
        <taxon>Brassiceae</taxon>
        <taxon>Brassica</taxon>
    </lineage>
</organism>
<dbReference type="STRING" id="3708.A0A078H8Q4"/>
<protein>
    <submittedName>
        <fullName evidence="3">(rape) hypothetical protein</fullName>
    </submittedName>
    <submittedName>
        <fullName evidence="4">BnaA02g28690D protein</fullName>
    </submittedName>
</protein>
<dbReference type="Proteomes" id="UP001295469">
    <property type="component" value="Chromosome A02"/>
</dbReference>
<feature type="transmembrane region" description="Helical" evidence="1">
    <location>
        <begin position="102"/>
        <end position="119"/>
    </location>
</feature>
<dbReference type="EMBL" id="LK032330">
    <property type="protein sequence ID" value="CDY34171.1"/>
    <property type="molecule type" value="Genomic_DNA"/>
</dbReference>
<name>A0A078H8Q4_BRANA</name>
<dbReference type="Proteomes" id="UP000028999">
    <property type="component" value="Unassembled WGS sequence"/>
</dbReference>
<accession>A0A078H8Q4</accession>
<evidence type="ECO:0000313" key="3">
    <source>
        <dbReference type="EMBL" id="CAF2143581.1"/>
    </source>
</evidence>
<keyword evidence="1" id="KW-1133">Transmembrane helix</keyword>
<reference evidence="3" key="3">
    <citation type="submission" date="2021-01" db="EMBL/GenBank/DDBJ databases">
        <authorList>
            <consortium name="Genoscope - CEA"/>
            <person name="William W."/>
        </authorList>
    </citation>
    <scope>NUCLEOTIDE SEQUENCE</scope>
</reference>
<evidence type="ECO:0000313" key="4">
    <source>
        <dbReference type="EMBL" id="CDY34171.1"/>
    </source>
</evidence>
<proteinExistence type="predicted"/>
<keyword evidence="1" id="KW-0812">Transmembrane</keyword>
<gene>
    <name evidence="4" type="primary">BnaA02g28690D</name>
    <name evidence="3" type="ORF">DARMORV10_A02P35170.1</name>
    <name evidence="4" type="ORF">GSBRNA2T00056152001</name>
</gene>